<gene>
    <name evidence="1" type="ORF">PECUL_23A007074</name>
</gene>
<dbReference type="AlphaFoldDB" id="A0AAD1WFI9"/>
<evidence type="ECO:0000313" key="2">
    <source>
        <dbReference type="Proteomes" id="UP001295444"/>
    </source>
</evidence>
<keyword evidence="2" id="KW-1185">Reference proteome</keyword>
<evidence type="ECO:0000313" key="1">
    <source>
        <dbReference type="EMBL" id="CAH2311067.1"/>
    </source>
</evidence>
<reference evidence="1" key="1">
    <citation type="submission" date="2022-03" db="EMBL/GenBank/DDBJ databases">
        <authorList>
            <person name="Alioto T."/>
            <person name="Alioto T."/>
            <person name="Gomez Garrido J."/>
        </authorList>
    </citation>
    <scope>NUCLEOTIDE SEQUENCE</scope>
</reference>
<name>A0AAD1WFI9_PELCU</name>
<sequence length="104" mass="11843">MDSWAAHVDCRNVGMECRSPLVDSRIVDMESCIVAVADGIADKQCRTVILASRFAVLENWLGGMESWHHVVEVWSIIVEGWLIFLENMIYCGKTILQTKFNRLN</sequence>
<protein>
    <submittedName>
        <fullName evidence="1">Uncharacterized protein</fullName>
    </submittedName>
</protein>
<organism evidence="1 2">
    <name type="scientific">Pelobates cultripes</name>
    <name type="common">Western spadefoot toad</name>
    <dbReference type="NCBI Taxonomy" id="61616"/>
    <lineage>
        <taxon>Eukaryota</taxon>
        <taxon>Metazoa</taxon>
        <taxon>Chordata</taxon>
        <taxon>Craniata</taxon>
        <taxon>Vertebrata</taxon>
        <taxon>Euteleostomi</taxon>
        <taxon>Amphibia</taxon>
        <taxon>Batrachia</taxon>
        <taxon>Anura</taxon>
        <taxon>Pelobatoidea</taxon>
        <taxon>Pelobatidae</taxon>
        <taxon>Pelobates</taxon>
    </lineage>
</organism>
<dbReference type="EMBL" id="OW240919">
    <property type="protein sequence ID" value="CAH2311067.1"/>
    <property type="molecule type" value="Genomic_DNA"/>
</dbReference>
<proteinExistence type="predicted"/>
<dbReference type="Proteomes" id="UP001295444">
    <property type="component" value="Chromosome 08"/>
</dbReference>
<accession>A0AAD1WFI9</accession>